<evidence type="ECO:0008006" key="5">
    <source>
        <dbReference type="Google" id="ProtNLM"/>
    </source>
</evidence>
<feature type="transmembrane region" description="Helical" evidence="2">
    <location>
        <begin position="243"/>
        <end position="262"/>
    </location>
</feature>
<feature type="transmembrane region" description="Helical" evidence="2">
    <location>
        <begin position="380"/>
        <end position="399"/>
    </location>
</feature>
<comment type="caution">
    <text evidence="3">The sequence shown here is derived from an EMBL/GenBank/DDBJ whole genome shotgun (WGS) entry which is preliminary data.</text>
</comment>
<feature type="transmembrane region" description="Helical" evidence="2">
    <location>
        <begin position="440"/>
        <end position="458"/>
    </location>
</feature>
<feature type="region of interest" description="Disordered" evidence="1">
    <location>
        <begin position="32"/>
        <end position="51"/>
    </location>
</feature>
<gene>
    <name evidence="3" type="ORF">A3B37_00055</name>
</gene>
<feature type="transmembrane region" description="Helical" evidence="2">
    <location>
        <begin position="603"/>
        <end position="621"/>
    </location>
</feature>
<organism evidence="3 4">
    <name type="scientific">Candidatus Sungbacteria bacterium RIFCSPLOWO2_01_FULL_59_16</name>
    <dbReference type="NCBI Taxonomy" id="1802280"/>
    <lineage>
        <taxon>Bacteria</taxon>
        <taxon>Candidatus Sungiibacteriota</taxon>
    </lineage>
</organism>
<feature type="compositionally biased region" description="Pro residues" evidence="1">
    <location>
        <begin position="37"/>
        <end position="51"/>
    </location>
</feature>
<keyword evidence="2" id="KW-1133">Transmembrane helix</keyword>
<feature type="transmembrane region" description="Helical" evidence="2">
    <location>
        <begin position="326"/>
        <end position="349"/>
    </location>
</feature>
<feature type="transmembrane region" description="Helical" evidence="2">
    <location>
        <begin position="167"/>
        <end position="188"/>
    </location>
</feature>
<keyword evidence="2" id="KW-0472">Membrane</keyword>
<protein>
    <recommendedName>
        <fullName evidence="5">DUF2339 domain-containing protein</fullName>
    </recommendedName>
</protein>
<name>A0A1G2LAA7_9BACT</name>
<feature type="transmembrane region" description="Helical" evidence="2">
    <location>
        <begin position="218"/>
        <end position="236"/>
    </location>
</feature>
<feature type="transmembrane region" description="Helical" evidence="2">
    <location>
        <begin position="549"/>
        <end position="569"/>
    </location>
</feature>
<feature type="transmembrane region" description="Helical" evidence="2">
    <location>
        <begin position="268"/>
        <end position="290"/>
    </location>
</feature>
<keyword evidence="2" id="KW-0812">Transmembrane</keyword>
<dbReference type="PANTHER" id="PTHR38434">
    <property type="entry name" value="BLL2549 PROTEIN"/>
    <property type="match status" value="1"/>
</dbReference>
<feature type="transmembrane region" description="Helical" evidence="2">
    <location>
        <begin position="84"/>
        <end position="102"/>
    </location>
</feature>
<feature type="transmembrane region" description="Helical" evidence="2">
    <location>
        <begin position="302"/>
        <end position="320"/>
    </location>
</feature>
<dbReference type="Pfam" id="PF10101">
    <property type="entry name" value="DUF2339"/>
    <property type="match status" value="1"/>
</dbReference>
<sequence length="634" mass="68637">MDEILRKLEGLERRIALIEARLGLAAQARGTPSFGPAAPPPPPYAAGPAAPPPPPYAPAPAPARGWAFATPLHGKNVESYIGRWILGITGAVAIVFGASFFLKYAFESNLIGEAGRVILGLAGGLFFIVLGEFLRPRLTKYSYILSGGGLALFYLSIYAAFHFYGLIGQSAAFGSMAAVTAFGVILALWADGIELAGLAAAGGFLTPYLVSTGTSNDFAFFAYLTIINAGILAVAFFKKWHPLTLLGFTATVFNFVSWYAAYYDPEKLFFTAYVLTVFYLIYAAAGVIANIATAKPATQADLVILTVNAGWYFGWLFYLLQPKYEAALGFIAAGLAGLYILLAYLSAALRAEDKHLMLFLGGIAVVFLTIAVPLELDQNAITIAWAVEAAVLFALGAMLGNDGMRYAAIGVLAIASIRLVALDSGDVDFERFIPVFNKRFFTYVAVIAASAVMGALALKRPGAIAADEKITPAFLWSLVNVLVLAAVTLELFAFFDAKVFILERRKAQEINRQTPVSGGPTYAGANRYQAMQQVRSSQEYRSFMNQRNASISVFWALYAVLLITLGMLWRNALLRWSALILFGITIGKVFLFDLAALRTPYKIISFTVLGAILLAASYLYFRYQKRLETSGLQP</sequence>
<evidence type="ECO:0000256" key="1">
    <source>
        <dbReference type="SAM" id="MobiDB-lite"/>
    </source>
</evidence>
<feature type="transmembrane region" description="Helical" evidence="2">
    <location>
        <begin position="356"/>
        <end position="374"/>
    </location>
</feature>
<dbReference type="STRING" id="1802280.A3B37_00055"/>
<evidence type="ECO:0000313" key="4">
    <source>
        <dbReference type="Proteomes" id="UP000176705"/>
    </source>
</evidence>
<dbReference type="EMBL" id="MHQS01000015">
    <property type="protein sequence ID" value="OHA08484.1"/>
    <property type="molecule type" value="Genomic_DNA"/>
</dbReference>
<feature type="transmembrane region" description="Helical" evidence="2">
    <location>
        <begin position="195"/>
        <end position="212"/>
    </location>
</feature>
<dbReference type="Proteomes" id="UP000176705">
    <property type="component" value="Unassembled WGS sequence"/>
</dbReference>
<evidence type="ECO:0000313" key="3">
    <source>
        <dbReference type="EMBL" id="OHA08484.1"/>
    </source>
</evidence>
<dbReference type="AlphaFoldDB" id="A0A1G2LAA7"/>
<dbReference type="PANTHER" id="PTHR38434:SF1">
    <property type="entry name" value="BLL2549 PROTEIN"/>
    <property type="match status" value="1"/>
</dbReference>
<dbReference type="InterPro" id="IPR019286">
    <property type="entry name" value="DUF2339_TM"/>
</dbReference>
<proteinExistence type="predicted"/>
<evidence type="ECO:0000256" key="2">
    <source>
        <dbReference type="SAM" id="Phobius"/>
    </source>
</evidence>
<feature type="transmembrane region" description="Helical" evidence="2">
    <location>
        <begin position="114"/>
        <end position="134"/>
    </location>
</feature>
<feature type="transmembrane region" description="Helical" evidence="2">
    <location>
        <begin position="576"/>
        <end position="597"/>
    </location>
</feature>
<reference evidence="3 4" key="1">
    <citation type="journal article" date="2016" name="Nat. Commun.">
        <title>Thousands of microbial genomes shed light on interconnected biogeochemical processes in an aquifer system.</title>
        <authorList>
            <person name="Anantharaman K."/>
            <person name="Brown C.T."/>
            <person name="Hug L.A."/>
            <person name="Sharon I."/>
            <person name="Castelle C.J."/>
            <person name="Probst A.J."/>
            <person name="Thomas B.C."/>
            <person name="Singh A."/>
            <person name="Wilkins M.J."/>
            <person name="Karaoz U."/>
            <person name="Brodie E.L."/>
            <person name="Williams K.H."/>
            <person name="Hubbard S.S."/>
            <person name="Banfield J.F."/>
        </authorList>
    </citation>
    <scope>NUCLEOTIDE SEQUENCE [LARGE SCALE GENOMIC DNA]</scope>
</reference>
<feature type="transmembrane region" description="Helical" evidence="2">
    <location>
        <begin position="141"/>
        <end position="161"/>
    </location>
</feature>
<accession>A0A1G2LAA7</accession>
<feature type="transmembrane region" description="Helical" evidence="2">
    <location>
        <begin position="470"/>
        <end position="495"/>
    </location>
</feature>